<dbReference type="Pfam" id="PF00194">
    <property type="entry name" value="Carb_anhydrase"/>
    <property type="match status" value="1"/>
</dbReference>
<dbReference type="EMBL" id="CAXLJM020000129">
    <property type="protein sequence ID" value="CAL8139575.1"/>
    <property type="molecule type" value="Genomic_DNA"/>
</dbReference>
<dbReference type="SUPFAM" id="SSF51069">
    <property type="entry name" value="Carbonic anhydrase"/>
    <property type="match status" value="1"/>
</dbReference>
<dbReference type="Proteomes" id="UP001642540">
    <property type="component" value="Unassembled WGS sequence"/>
</dbReference>
<proteinExistence type="predicted"/>
<evidence type="ECO:0000256" key="1">
    <source>
        <dbReference type="SAM" id="Coils"/>
    </source>
</evidence>
<gene>
    <name evidence="3" type="ORF">ODALV1_LOCUS27892</name>
</gene>
<protein>
    <recommendedName>
        <fullName evidence="2">Alpha-carbonic anhydrase domain-containing protein</fullName>
    </recommendedName>
</protein>
<organism evidence="3 4">
    <name type="scientific">Orchesella dallaii</name>
    <dbReference type="NCBI Taxonomy" id="48710"/>
    <lineage>
        <taxon>Eukaryota</taxon>
        <taxon>Metazoa</taxon>
        <taxon>Ecdysozoa</taxon>
        <taxon>Arthropoda</taxon>
        <taxon>Hexapoda</taxon>
        <taxon>Collembola</taxon>
        <taxon>Entomobryomorpha</taxon>
        <taxon>Entomobryoidea</taxon>
        <taxon>Orchesellidae</taxon>
        <taxon>Orchesellinae</taxon>
        <taxon>Orchesella</taxon>
    </lineage>
</organism>
<sequence length="419" mass="48296">MVEIAEEINPVWEPLTELYDKIFSKVIEDTCYGESLRQQGQENYDKATLAYTTLLTQQKEETDGLTYQDLFQGLKTFYEAVKCCDSNKILDVETQAAAEFAKAQECDAGLAPNQERMEVVGTQIEDLESKIQQLKANGELYDDEEDALIKAVAEYKKIIEKEEELHACSKKHGDKYIELSRKYAEMQKIRETYKIGPGVENLFHSVADVLKDMNEAQKNLEDLENAKAFYENATSVLEKIETVPSRSIDVRLPFQISWLFPPYGGHYFYNGSSPLPPCGRKVFVIVLEKPITISPEQLRVFQKIPSVHQHDSSVWKKLCDKSADDQEKMSVIEKMDNVVSRFPITNPLPKRVVWYNPKNLQYKMDDGVHMKSSTRRKLKQELENEENSAGTPELRDYWIVMLLCILSYQSYHLDEKLNV</sequence>
<keyword evidence="4" id="KW-1185">Reference proteome</keyword>
<dbReference type="Gene3D" id="3.10.200.10">
    <property type="entry name" value="Alpha carbonic anhydrase"/>
    <property type="match status" value="1"/>
</dbReference>
<comment type="caution">
    <text evidence="3">The sequence shown here is derived from an EMBL/GenBank/DDBJ whole genome shotgun (WGS) entry which is preliminary data.</text>
</comment>
<feature type="coiled-coil region" evidence="1">
    <location>
        <begin position="206"/>
        <end position="240"/>
    </location>
</feature>
<feature type="domain" description="Alpha-carbonic anhydrase" evidence="2">
    <location>
        <begin position="227"/>
        <end position="311"/>
    </location>
</feature>
<accession>A0ABP1RZ69</accession>
<name>A0ABP1RZ69_9HEXA</name>
<dbReference type="InterPro" id="IPR001148">
    <property type="entry name" value="CA_dom"/>
</dbReference>
<keyword evidence="1" id="KW-0175">Coiled coil</keyword>
<evidence type="ECO:0000313" key="4">
    <source>
        <dbReference type="Proteomes" id="UP001642540"/>
    </source>
</evidence>
<reference evidence="3 4" key="1">
    <citation type="submission" date="2024-08" db="EMBL/GenBank/DDBJ databases">
        <authorList>
            <person name="Cucini C."/>
            <person name="Frati F."/>
        </authorList>
    </citation>
    <scope>NUCLEOTIDE SEQUENCE [LARGE SCALE GENOMIC DNA]</scope>
</reference>
<evidence type="ECO:0000259" key="2">
    <source>
        <dbReference type="Pfam" id="PF00194"/>
    </source>
</evidence>
<dbReference type="InterPro" id="IPR036398">
    <property type="entry name" value="CA_dom_sf"/>
</dbReference>
<feature type="coiled-coil region" evidence="1">
    <location>
        <begin position="117"/>
        <end position="144"/>
    </location>
</feature>
<evidence type="ECO:0000313" key="3">
    <source>
        <dbReference type="EMBL" id="CAL8139575.1"/>
    </source>
</evidence>